<evidence type="ECO:0000256" key="1">
    <source>
        <dbReference type="SAM" id="MobiDB-lite"/>
    </source>
</evidence>
<comment type="caution">
    <text evidence="2">The sequence shown here is derived from an EMBL/GenBank/DDBJ whole genome shotgun (WGS) entry which is preliminary data.</text>
</comment>
<keyword evidence="3" id="KW-1185">Reference proteome</keyword>
<evidence type="ECO:0000313" key="2">
    <source>
        <dbReference type="EMBL" id="RJY07963.1"/>
    </source>
</evidence>
<dbReference type="EMBL" id="RAHX01000001">
    <property type="protein sequence ID" value="RJY07963.1"/>
    <property type="molecule type" value="Genomic_DNA"/>
</dbReference>
<proteinExistence type="predicted"/>
<accession>A0A419RQ90</accession>
<sequence length="184" mass="19543">MPIVALVFLAACGQQQSAEAQPESMALDDTGPPPARGDASPDTSDASWRVAEDGQSIRFGDGDEAPLLSLKCDLSGDPQQFSIVRHADALPGQSALFPFVGNGMRSRFFADAVLSDGEWRWEAKLPADDPQLDIFEGNRRLTATLPGRGMLEISGSRIPGEFLAWCRSGGANAQVEGPADPSEV</sequence>
<feature type="region of interest" description="Disordered" evidence="1">
    <location>
        <begin position="16"/>
        <end position="48"/>
    </location>
</feature>
<name>A0A419RQ90_9SPHN</name>
<dbReference type="AlphaFoldDB" id="A0A419RQ90"/>
<reference evidence="2 3" key="1">
    <citation type="journal article" date="2017" name="Int. J. Syst. Evol. Microbiol.">
        <title>Erythrobacter aquimixticola sp. nov., isolated from the junction between the ocean and a freshwater spring.</title>
        <authorList>
            <person name="Park S."/>
            <person name="Jung Y.T."/>
            <person name="Choi S.J."/>
            <person name="Yoon J.H."/>
        </authorList>
    </citation>
    <scope>NUCLEOTIDE SEQUENCE [LARGE SCALE GENOMIC DNA]</scope>
    <source>
        <strain evidence="2 3">JSSK-14</strain>
    </source>
</reference>
<dbReference type="Proteomes" id="UP000285232">
    <property type="component" value="Unassembled WGS sequence"/>
</dbReference>
<protein>
    <submittedName>
        <fullName evidence="2">Uncharacterized protein</fullName>
    </submittedName>
</protein>
<organism evidence="2 3">
    <name type="scientific">Aurantiacibacter aquimixticola</name>
    <dbReference type="NCBI Taxonomy" id="1958945"/>
    <lineage>
        <taxon>Bacteria</taxon>
        <taxon>Pseudomonadati</taxon>
        <taxon>Pseudomonadota</taxon>
        <taxon>Alphaproteobacteria</taxon>
        <taxon>Sphingomonadales</taxon>
        <taxon>Erythrobacteraceae</taxon>
        <taxon>Aurantiacibacter</taxon>
    </lineage>
</organism>
<evidence type="ECO:0000313" key="3">
    <source>
        <dbReference type="Proteomes" id="UP000285232"/>
    </source>
</evidence>
<gene>
    <name evidence="2" type="ORF">D6201_00075</name>
</gene>